<sequence>MVAGGAAPLRVDEVVGVEVGVGYGGSGVAGVGQRGRGCHGELNGGEEAMNPRAENGER</sequence>
<reference evidence="3" key="1">
    <citation type="submission" date="2015-12" db="EMBL/GenBank/DDBJ databases">
        <title>Update maize B73 reference genome by single molecule sequencing technologies.</title>
        <authorList>
            <consortium name="Maize Genome Sequencing Project"/>
            <person name="Ware D."/>
        </authorList>
    </citation>
    <scope>NUCLEOTIDE SEQUENCE [LARGE SCALE GENOMIC DNA]</scope>
    <source>
        <strain evidence="3">cv. B73</strain>
    </source>
</reference>
<proteinExistence type="predicted"/>
<dbReference type="Proteomes" id="UP000007305">
    <property type="component" value="Chromosome 2"/>
</dbReference>
<dbReference type="AlphaFoldDB" id="A0A804MJP4"/>
<dbReference type="EnsemblPlants" id="Zm00001eb091390_T001">
    <property type="protein sequence ID" value="Zm00001eb091390_P001"/>
    <property type="gene ID" value="Zm00001eb091390"/>
</dbReference>
<protein>
    <submittedName>
        <fullName evidence="2">Uncharacterized protein</fullName>
    </submittedName>
</protein>
<accession>A0A804MJP4</accession>
<organism evidence="2 3">
    <name type="scientific">Zea mays</name>
    <name type="common">Maize</name>
    <dbReference type="NCBI Taxonomy" id="4577"/>
    <lineage>
        <taxon>Eukaryota</taxon>
        <taxon>Viridiplantae</taxon>
        <taxon>Streptophyta</taxon>
        <taxon>Embryophyta</taxon>
        <taxon>Tracheophyta</taxon>
        <taxon>Spermatophyta</taxon>
        <taxon>Magnoliopsida</taxon>
        <taxon>Liliopsida</taxon>
        <taxon>Poales</taxon>
        <taxon>Poaceae</taxon>
        <taxon>PACMAD clade</taxon>
        <taxon>Panicoideae</taxon>
        <taxon>Andropogonodae</taxon>
        <taxon>Andropogoneae</taxon>
        <taxon>Tripsacinae</taxon>
        <taxon>Zea</taxon>
    </lineage>
</organism>
<dbReference type="Gramene" id="Zm00001eb091390_T001">
    <property type="protein sequence ID" value="Zm00001eb091390_P001"/>
    <property type="gene ID" value="Zm00001eb091390"/>
</dbReference>
<reference evidence="2" key="3">
    <citation type="submission" date="2021-05" db="UniProtKB">
        <authorList>
            <consortium name="EnsemblPlants"/>
        </authorList>
    </citation>
    <scope>IDENTIFICATION</scope>
    <source>
        <strain evidence="2">cv. B73</strain>
    </source>
</reference>
<evidence type="ECO:0000313" key="3">
    <source>
        <dbReference type="Proteomes" id="UP000007305"/>
    </source>
</evidence>
<name>A0A804MJP4_MAIZE</name>
<keyword evidence="3" id="KW-1185">Reference proteome</keyword>
<evidence type="ECO:0000256" key="1">
    <source>
        <dbReference type="SAM" id="MobiDB-lite"/>
    </source>
</evidence>
<feature type="region of interest" description="Disordered" evidence="1">
    <location>
        <begin position="34"/>
        <end position="58"/>
    </location>
</feature>
<dbReference type="InParanoid" id="A0A804MJP4"/>
<reference evidence="2" key="2">
    <citation type="submission" date="2019-07" db="EMBL/GenBank/DDBJ databases">
        <authorList>
            <person name="Seetharam A."/>
            <person name="Woodhouse M."/>
            <person name="Cannon E."/>
        </authorList>
    </citation>
    <scope>NUCLEOTIDE SEQUENCE [LARGE SCALE GENOMIC DNA]</scope>
    <source>
        <strain evidence="2">cv. B73</strain>
    </source>
</reference>
<evidence type="ECO:0000313" key="2">
    <source>
        <dbReference type="EnsemblPlants" id="Zm00001eb091390_P001"/>
    </source>
</evidence>